<dbReference type="RefSeq" id="WP_328957346.1">
    <property type="nucleotide sequence ID" value="NZ_CP108110.1"/>
</dbReference>
<evidence type="ECO:0008006" key="3">
    <source>
        <dbReference type="Google" id="ProtNLM"/>
    </source>
</evidence>
<accession>A0ABZ1U6G2</accession>
<dbReference type="Gene3D" id="3.90.1580.10">
    <property type="entry name" value="paralog of FGE (formylglycine-generating enzyme)"/>
    <property type="match status" value="1"/>
</dbReference>
<keyword evidence="2" id="KW-1185">Reference proteome</keyword>
<dbReference type="EMBL" id="CP108110">
    <property type="protein sequence ID" value="WUQ86756.1"/>
    <property type="molecule type" value="Genomic_DNA"/>
</dbReference>
<name>A0ABZ1U6G2_9ACTN</name>
<evidence type="ECO:0000313" key="2">
    <source>
        <dbReference type="Proteomes" id="UP001432222"/>
    </source>
</evidence>
<organism evidence="1 2">
    <name type="scientific">Kitasatospora purpeofusca</name>
    <dbReference type="NCBI Taxonomy" id="67352"/>
    <lineage>
        <taxon>Bacteria</taxon>
        <taxon>Bacillati</taxon>
        <taxon>Actinomycetota</taxon>
        <taxon>Actinomycetes</taxon>
        <taxon>Kitasatosporales</taxon>
        <taxon>Streptomycetaceae</taxon>
        <taxon>Kitasatospora</taxon>
    </lineage>
</organism>
<dbReference type="InterPro" id="IPR016187">
    <property type="entry name" value="CTDL_fold"/>
</dbReference>
<reference evidence="1" key="1">
    <citation type="submission" date="2022-10" db="EMBL/GenBank/DDBJ databases">
        <title>The complete genomes of actinobacterial strains from the NBC collection.</title>
        <authorList>
            <person name="Joergensen T.S."/>
            <person name="Alvarez Arevalo M."/>
            <person name="Sterndorff E.B."/>
            <person name="Faurdal D."/>
            <person name="Vuksanovic O."/>
            <person name="Mourched A.-S."/>
            <person name="Charusanti P."/>
            <person name="Shaw S."/>
            <person name="Blin K."/>
            <person name="Weber T."/>
        </authorList>
    </citation>
    <scope>NUCLEOTIDE SEQUENCE</scope>
    <source>
        <strain evidence="1">NBC_00222</strain>
    </source>
</reference>
<dbReference type="Proteomes" id="UP001432222">
    <property type="component" value="Chromosome"/>
</dbReference>
<evidence type="ECO:0000313" key="1">
    <source>
        <dbReference type="EMBL" id="WUQ86756.1"/>
    </source>
</evidence>
<dbReference type="InterPro" id="IPR042095">
    <property type="entry name" value="SUMF_sf"/>
</dbReference>
<sequence>MAPEPLAALTFAAWRRLDLAAATRIAAQAAGSAGGRLERVETVEHLGAPLHRVLVERGGRTFALIPGGRVTVGFDVAAWRPSAELLAGYQEESVDQGFGDEDPHAHLARVLSPRRTVTVPTLLMTVEDEPIEEAPADMPALLAREGLRLPTPDEWEHACGAGAHTLFRWGDECPLDRLPYGDDTGPHAGPNAFGLLIAHDTYRSEITAEPGLIHGGDGGESVCGGYGTFLSWLPLATANRHPDLAALVYGEEGEDLVDCLSTRPVLDLR</sequence>
<gene>
    <name evidence="1" type="ORF">OHA16_29620</name>
</gene>
<dbReference type="SUPFAM" id="SSF56436">
    <property type="entry name" value="C-type lectin-like"/>
    <property type="match status" value="1"/>
</dbReference>
<proteinExistence type="predicted"/>
<protein>
    <recommendedName>
        <fullName evidence="3">Sulfatase-modifying factor enzyme domain-containing protein</fullName>
    </recommendedName>
</protein>